<organism evidence="6 7">
    <name type="scientific">Bacillus coahuilensis p1.1.43</name>
    <dbReference type="NCBI Taxonomy" id="1150625"/>
    <lineage>
        <taxon>Bacteria</taxon>
        <taxon>Bacillati</taxon>
        <taxon>Bacillota</taxon>
        <taxon>Bacilli</taxon>
        <taxon>Bacillales</taxon>
        <taxon>Bacillaceae</taxon>
        <taxon>Bacillus</taxon>
    </lineage>
</organism>
<feature type="domain" description="ABC transporter" evidence="5">
    <location>
        <begin position="2"/>
        <end position="239"/>
    </location>
</feature>
<dbReference type="RefSeq" id="WP_059350967.1">
    <property type="nucleotide sequence ID" value="NZ_LDYG01000028.1"/>
</dbReference>
<dbReference type="OrthoDB" id="9787851at2"/>
<sequence length="480" mass="53469">MIDVLRLTGGYHNEPIIRDLSFSVQSNEFLGILGPNGSGKSTLLRLLLGELPVISGEVKINGKNINHFDTKELARKMAVLPQHVHFSLPYTVIETIELGRYAHKKGWLPHLSKEDRDVIKRIIDLTRIHTLLHRSLDELSGGERQRVFLAQALVQEPEILILDEPTNHLDIGYQKELLDLLKLWSVDKRLTIIGVFHDINLASMYCDRIVMLKEGRMVTMGSPYETISETNIRSVYETDVHQTHHPSIPKPLMTLYGDHPEHSVTIKKEAIKKTNDYIEYVSPVPLRTISSDIIGGGISWRKNFYNVWVDEGYDCKDPKSDVQSFLNSLGRNIDESTCMMTAVPLERCVVTEFKDQDVSIVITVTAGTFHALDISKAEKYPSLGVGTINTWIFVNGHATDEALIQGVMTATEAKSKAMIDEGILDVTHGTLATGTPTDSIAIGCTQNGVFLEYGGPVSHLGSLIAKGVYETIRKAIQSTE</sequence>
<dbReference type="PATRIC" id="fig|1150625.3.peg.1608"/>
<keyword evidence="3" id="KW-0067">ATP-binding</keyword>
<evidence type="ECO:0000256" key="1">
    <source>
        <dbReference type="ARBA" id="ARBA00022448"/>
    </source>
</evidence>
<dbReference type="InterPro" id="IPR027417">
    <property type="entry name" value="P-loop_NTPase"/>
</dbReference>
<dbReference type="InterPro" id="IPR003439">
    <property type="entry name" value="ABC_transporter-like_ATP-bd"/>
</dbReference>
<dbReference type="FunFam" id="3.40.50.300:FF:000134">
    <property type="entry name" value="Iron-enterobactin ABC transporter ATP-binding protein"/>
    <property type="match status" value="1"/>
</dbReference>
<reference evidence="6 7" key="1">
    <citation type="journal article" date="2016" name="Front. Microbiol.">
        <title>Microevolution Analysis of Bacillus coahuilensis Unveils Differences in Phosphorus Acquisition Strategies and Their Regulation.</title>
        <authorList>
            <person name="Gomez-Lunar Z."/>
            <person name="Hernandez-Gonzalez I."/>
            <person name="Rodriguez-Torres M.D."/>
            <person name="Souza V."/>
            <person name="Olmedo-Alvarez G."/>
        </authorList>
    </citation>
    <scope>NUCLEOTIDE SEQUENCE [LARGE SCALE GENOMIC DNA]</scope>
    <source>
        <strain evidence="7">p1.1.43</strain>
    </source>
</reference>
<dbReference type="GO" id="GO:0016887">
    <property type="term" value="F:ATP hydrolysis activity"/>
    <property type="evidence" value="ECO:0007669"/>
    <property type="project" value="InterPro"/>
</dbReference>
<evidence type="ECO:0000313" key="7">
    <source>
        <dbReference type="Proteomes" id="UP000074108"/>
    </source>
</evidence>
<dbReference type="PANTHER" id="PTHR42794:SF1">
    <property type="entry name" value="HEMIN IMPORT ATP-BINDING PROTEIN HMUV"/>
    <property type="match status" value="1"/>
</dbReference>
<dbReference type="Gene3D" id="3.40.50.300">
    <property type="entry name" value="P-loop containing nucleotide triphosphate hydrolases"/>
    <property type="match status" value="1"/>
</dbReference>
<comment type="caution">
    <text evidence="6">The sequence shown here is derived from an EMBL/GenBank/DDBJ whole genome shotgun (WGS) entry which is preliminary data.</text>
</comment>
<dbReference type="PROSITE" id="PS00211">
    <property type="entry name" value="ABC_TRANSPORTER_1"/>
    <property type="match status" value="1"/>
</dbReference>
<dbReference type="Pfam" id="PF00005">
    <property type="entry name" value="ABC_tran"/>
    <property type="match status" value="1"/>
</dbReference>
<keyword evidence="1" id="KW-0813">Transport</keyword>
<keyword evidence="7" id="KW-1185">Reference proteome</keyword>
<protein>
    <recommendedName>
        <fullName evidence="5">ABC transporter domain-containing protein</fullName>
    </recommendedName>
</protein>
<dbReference type="PANTHER" id="PTHR42794">
    <property type="entry name" value="HEMIN IMPORT ATP-BINDING PROTEIN HMUV"/>
    <property type="match status" value="1"/>
</dbReference>
<evidence type="ECO:0000256" key="2">
    <source>
        <dbReference type="ARBA" id="ARBA00022741"/>
    </source>
</evidence>
<dbReference type="EMBL" id="LDYG01000028">
    <property type="protein sequence ID" value="KUP06405.1"/>
    <property type="molecule type" value="Genomic_DNA"/>
</dbReference>
<evidence type="ECO:0000256" key="3">
    <source>
        <dbReference type="ARBA" id="ARBA00022840"/>
    </source>
</evidence>
<dbReference type="InterPro" id="IPR002808">
    <property type="entry name" value="AdoCbi_amidolase"/>
</dbReference>
<dbReference type="CDD" id="cd03214">
    <property type="entry name" value="ABC_Iron-Siderophores_B12_Hemin"/>
    <property type="match status" value="1"/>
</dbReference>
<dbReference type="Proteomes" id="UP000074108">
    <property type="component" value="Unassembled WGS sequence"/>
</dbReference>
<evidence type="ECO:0000256" key="4">
    <source>
        <dbReference type="ARBA" id="ARBA00022967"/>
    </source>
</evidence>
<dbReference type="Pfam" id="PF01955">
    <property type="entry name" value="CbiZ"/>
    <property type="match status" value="1"/>
</dbReference>
<gene>
    <name evidence="6" type="ORF">Q75_07635</name>
</gene>
<keyword evidence="2" id="KW-0547">Nucleotide-binding</keyword>
<accession>A0A147K8F4</accession>
<keyword evidence="4" id="KW-1278">Translocase</keyword>
<dbReference type="InterPro" id="IPR003593">
    <property type="entry name" value="AAA+_ATPase"/>
</dbReference>
<evidence type="ECO:0000259" key="5">
    <source>
        <dbReference type="PROSITE" id="PS50893"/>
    </source>
</evidence>
<dbReference type="AlphaFoldDB" id="A0A147K8F4"/>
<name>A0A147K8F4_9BACI</name>
<dbReference type="SMART" id="SM00382">
    <property type="entry name" value="AAA"/>
    <property type="match status" value="1"/>
</dbReference>
<dbReference type="GO" id="GO:0005524">
    <property type="term" value="F:ATP binding"/>
    <property type="evidence" value="ECO:0007669"/>
    <property type="project" value="UniProtKB-KW"/>
</dbReference>
<proteinExistence type="predicted"/>
<dbReference type="STRING" id="1150625.Q75_07635"/>
<dbReference type="InterPro" id="IPR017871">
    <property type="entry name" value="ABC_transporter-like_CS"/>
</dbReference>
<evidence type="ECO:0000313" key="6">
    <source>
        <dbReference type="EMBL" id="KUP06405.1"/>
    </source>
</evidence>
<dbReference type="PROSITE" id="PS50893">
    <property type="entry name" value="ABC_TRANSPORTER_2"/>
    <property type="match status" value="1"/>
</dbReference>
<dbReference type="SUPFAM" id="SSF52540">
    <property type="entry name" value="P-loop containing nucleoside triphosphate hydrolases"/>
    <property type="match status" value="1"/>
</dbReference>